<comment type="caution">
    <text evidence="2">The sequence shown here is derived from an EMBL/GenBank/DDBJ whole genome shotgun (WGS) entry which is preliminary data.</text>
</comment>
<organism evidence="2 3">
    <name type="scientific">Streptomyces viridiviolaceus</name>
    <dbReference type="NCBI Taxonomy" id="68282"/>
    <lineage>
        <taxon>Bacteria</taxon>
        <taxon>Bacillati</taxon>
        <taxon>Actinomycetota</taxon>
        <taxon>Actinomycetes</taxon>
        <taxon>Kitasatosporales</taxon>
        <taxon>Streptomycetaceae</taxon>
        <taxon>Streptomyces</taxon>
    </lineage>
</organism>
<evidence type="ECO:0000313" key="2">
    <source>
        <dbReference type="EMBL" id="MFC7013160.1"/>
    </source>
</evidence>
<dbReference type="Proteomes" id="UP001596409">
    <property type="component" value="Unassembled WGS sequence"/>
</dbReference>
<proteinExistence type="predicted"/>
<sequence>MRSTAVRRTALAASAAALALLVTACGGSSDDGDKAGDGKAEAGSTTQAVEALTAAELEKAALAQSDVKNGKVTEAAKTDDIAQDQVKPEKAECRPLVFAQTGIAAGDPAATVKRSWTEGPKKPAGADVSEEALDSAFDLDKVLVTLASYEDGGAEAVLKDVNAAMSACAGGFAYTGAGVKTQIDKVAADKAPAGADEAVAMTMTVTGEEGDKFPVKVAVTRKGSTVASFAVINLSAAATGKDFAFPMEIADAQLAKLG</sequence>
<dbReference type="RefSeq" id="WP_189873609.1">
    <property type="nucleotide sequence ID" value="NZ_BMWA01000012.1"/>
</dbReference>
<dbReference type="EMBL" id="JBHSYM010000029">
    <property type="protein sequence ID" value="MFC7013160.1"/>
    <property type="molecule type" value="Genomic_DNA"/>
</dbReference>
<feature type="chain" id="PRO_5045457500" description="Lipoprotein" evidence="1">
    <location>
        <begin position="25"/>
        <end position="258"/>
    </location>
</feature>
<evidence type="ECO:0000256" key="1">
    <source>
        <dbReference type="SAM" id="SignalP"/>
    </source>
</evidence>
<keyword evidence="3" id="KW-1185">Reference proteome</keyword>
<evidence type="ECO:0008006" key="4">
    <source>
        <dbReference type="Google" id="ProtNLM"/>
    </source>
</evidence>
<dbReference type="PROSITE" id="PS51257">
    <property type="entry name" value="PROKAR_LIPOPROTEIN"/>
    <property type="match status" value="1"/>
</dbReference>
<accession>A0ABW2E3D0</accession>
<name>A0ABW2E3D0_9ACTN</name>
<keyword evidence="1" id="KW-0732">Signal</keyword>
<evidence type="ECO:0000313" key="3">
    <source>
        <dbReference type="Proteomes" id="UP001596409"/>
    </source>
</evidence>
<reference evidence="3" key="1">
    <citation type="journal article" date="2019" name="Int. J. Syst. Evol. Microbiol.">
        <title>The Global Catalogue of Microorganisms (GCM) 10K type strain sequencing project: providing services to taxonomists for standard genome sequencing and annotation.</title>
        <authorList>
            <consortium name="The Broad Institute Genomics Platform"/>
            <consortium name="The Broad Institute Genome Sequencing Center for Infectious Disease"/>
            <person name="Wu L."/>
            <person name="Ma J."/>
        </authorList>
    </citation>
    <scope>NUCLEOTIDE SEQUENCE [LARGE SCALE GENOMIC DNA]</scope>
    <source>
        <strain evidence="3">JCM 4855</strain>
    </source>
</reference>
<feature type="signal peptide" evidence="1">
    <location>
        <begin position="1"/>
        <end position="24"/>
    </location>
</feature>
<gene>
    <name evidence="2" type="ORF">ACFQMH_15850</name>
</gene>
<protein>
    <recommendedName>
        <fullName evidence="4">Lipoprotein</fullName>
    </recommendedName>
</protein>